<comment type="subcellular location">
    <subcellularLocation>
        <location evidence="1">Membrane</location>
        <topology evidence="1">Multi-pass membrane protein</topology>
    </subcellularLocation>
</comment>
<name>A0A1Y2AU92_9TREE</name>
<gene>
    <name evidence="7" type="ORF">BCR39DRAFT_274127</name>
</gene>
<dbReference type="PANTHER" id="PTHR31465">
    <property type="entry name" value="PROTEIN RTA1-RELATED"/>
    <property type="match status" value="1"/>
</dbReference>
<feature type="transmembrane region" description="Helical" evidence="6">
    <location>
        <begin position="291"/>
        <end position="309"/>
    </location>
</feature>
<evidence type="ECO:0000313" key="8">
    <source>
        <dbReference type="Proteomes" id="UP000193986"/>
    </source>
</evidence>
<dbReference type="EMBL" id="MCFC01000051">
    <property type="protein sequence ID" value="ORY26056.1"/>
    <property type="molecule type" value="Genomic_DNA"/>
</dbReference>
<feature type="transmembrane region" description="Helical" evidence="6">
    <location>
        <begin position="155"/>
        <end position="179"/>
    </location>
</feature>
<dbReference type="Proteomes" id="UP000193986">
    <property type="component" value="Unassembled WGS sequence"/>
</dbReference>
<proteinExistence type="predicted"/>
<dbReference type="FunCoup" id="A0A1Y2AU92">
    <property type="interactions" value="30"/>
</dbReference>
<keyword evidence="8" id="KW-1185">Reference proteome</keyword>
<dbReference type="GO" id="GO:0000324">
    <property type="term" value="C:fungal-type vacuole"/>
    <property type="evidence" value="ECO:0007669"/>
    <property type="project" value="TreeGrafter"/>
</dbReference>
<reference evidence="7 8" key="1">
    <citation type="submission" date="2016-07" db="EMBL/GenBank/DDBJ databases">
        <title>Pervasive Adenine N6-methylation of Active Genes in Fungi.</title>
        <authorList>
            <consortium name="DOE Joint Genome Institute"/>
            <person name="Mondo S.J."/>
            <person name="Dannebaum R.O."/>
            <person name="Kuo R.C."/>
            <person name="Labutti K."/>
            <person name="Haridas S."/>
            <person name="Kuo A."/>
            <person name="Salamov A."/>
            <person name="Ahrendt S.R."/>
            <person name="Lipzen A."/>
            <person name="Sullivan W."/>
            <person name="Andreopoulos W.B."/>
            <person name="Clum A."/>
            <person name="Lindquist E."/>
            <person name="Daum C."/>
            <person name="Ramamoorthy G.K."/>
            <person name="Gryganskyi A."/>
            <person name="Culley D."/>
            <person name="Magnuson J.K."/>
            <person name="James T.Y."/>
            <person name="O'Malley M.A."/>
            <person name="Stajich J.E."/>
            <person name="Spatafora J.W."/>
            <person name="Visel A."/>
            <person name="Grigoriev I.V."/>
        </authorList>
    </citation>
    <scope>NUCLEOTIDE SEQUENCE [LARGE SCALE GENOMIC DNA]</scope>
    <source>
        <strain evidence="7 8">68-887.2</strain>
    </source>
</reference>
<feature type="transmembrane region" description="Helical" evidence="6">
    <location>
        <begin position="42"/>
        <end position="60"/>
    </location>
</feature>
<keyword evidence="4 6" id="KW-0472">Membrane</keyword>
<sequence length="319" mass="35434">MSQHTTDNNYGYVPSEGWAIAFVVLFSLSAIVHTAQATYSKYWIVYPTLVLGAIGEIIGWSARLWSSQNVYLLTPFLMQISSLIIGPVFFSAYCYILLGMAIKRLGPRYSVLPWSWYFFTFIGADLISIVLQGVGGGQASSSAASGSPTQSATNIMVAGIIFQLVSMVVFLVLGIDFLLRATNKRPYAFQERRIARRSDKKAAAKAAKNAEEGVIRSDSDGTRVGGEERKELVETIEAEENLTAWWILLGGVLLASVMIILRGLYRSVELVQGWNGVIIQTERYQNCLDGIPMLITLLAFNFIHPMFLLPKKLTRRGYH</sequence>
<evidence type="ECO:0000256" key="6">
    <source>
        <dbReference type="SAM" id="Phobius"/>
    </source>
</evidence>
<feature type="region of interest" description="Disordered" evidence="5">
    <location>
        <begin position="206"/>
        <end position="226"/>
    </location>
</feature>
<protein>
    <submittedName>
        <fullName evidence="7">RTA-like protein</fullName>
    </submittedName>
</protein>
<evidence type="ECO:0000256" key="3">
    <source>
        <dbReference type="ARBA" id="ARBA00022989"/>
    </source>
</evidence>
<evidence type="ECO:0000256" key="5">
    <source>
        <dbReference type="SAM" id="MobiDB-lite"/>
    </source>
</evidence>
<feature type="transmembrane region" description="Helical" evidence="6">
    <location>
        <begin position="17"/>
        <end position="35"/>
    </location>
</feature>
<feature type="transmembrane region" description="Helical" evidence="6">
    <location>
        <begin position="80"/>
        <end position="102"/>
    </location>
</feature>
<evidence type="ECO:0000256" key="2">
    <source>
        <dbReference type="ARBA" id="ARBA00022692"/>
    </source>
</evidence>
<dbReference type="InterPro" id="IPR007568">
    <property type="entry name" value="RTA1"/>
</dbReference>
<organism evidence="7 8">
    <name type="scientific">Naematelia encephala</name>
    <dbReference type="NCBI Taxonomy" id="71784"/>
    <lineage>
        <taxon>Eukaryota</taxon>
        <taxon>Fungi</taxon>
        <taxon>Dikarya</taxon>
        <taxon>Basidiomycota</taxon>
        <taxon>Agaricomycotina</taxon>
        <taxon>Tremellomycetes</taxon>
        <taxon>Tremellales</taxon>
        <taxon>Naemateliaceae</taxon>
        <taxon>Naematelia</taxon>
    </lineage>
</organism>
<dbReference type="AlphaFoldDB" id="A0A1Y2AU92"/>
<comment type="caution">
    <text evidence="7">The sequence shown here is derived from an EMBL/GenBank/DDBJ whole genome shotgun (WGS) entry which is preliminary data.</text>
</comment>
<evidence type="ECO:0000256" key="1">
    <source>
        <dbReference type="ARBA" id="ARBA00004141"/>
    </source>
</evidence>
<accession>A0A1Y2AU92</accession>
<dbReference type="Pfam" id="PF04479">
    <property type="entry name" value="RTA1"/>
    <property type="match status" value="1"/>
</dbReference>
<evidence type="ECO:0000313" key="7">
    <source>
        <dbReference type="EMBL" id="ORY26056.1"/>
    </source>
</evidence>
<evidence type="ECO:0000256" key="4">
    <source>
        <dbReference type="ARBA" id="ARBA00023136"/>
    </source>
</evidence>
<keyword evidence="3 6" id="KW-1133">Transmembrane helix</keyword>
<feature type="transmembrane region" description="Helical" evidence="6">
    <location>
        <begin position="244"/>
        <end position="265"/>
    </location>
</feature>
<dbReference type="STRING" id="71784.A0A1Y2AU92"/>
<dbReference type="PANTHER" id="PTHR31465:SF9">
    <property type="entry name" value="SPHINGOID LONG-CHAIN BASE TRANSPORTER RSB1"/>
    <property type="match status" value="1"/>
</dbReference>
<dbReference type="OrthoDB" id="3358017at2759"/>
<dbReference type="GO" id="GO:0005886">
    <property type="term" value="C:plasma membrane"/>
    <property type="evidence" value="ECO:0007669"/>
    <property type="project" value="TreeGrafter"/>
</dbReference>
<dbReference type="InParanoid" id="A0A1Y2AU92"/>
<keyword evidence="2 6" id="KW-0812">Transmembrane</keyword>
<feature type="transmembrane region" description="Helical" evidence="6">
    <location>
        <begin position="114"/>
        <end position="135"/>
    </location>
</feature>